<reference evidence="1 2" key="1">
    <citation type="submission" date="2020-02" db="EMBL/GenBank/DDBJ databases">
        <authorList>
            <person name="Criscuolo A."/>
        </authorList>
    </citation>
    <scope>NUCLEOTIDE SEQUENCE [LARGE SCALE GENOMIC DNA]</scope>
    <source>
        <strain evidence="1">CIP105534</strain>
    </source>
</reference>
<protein>
    <submittedName>
        <fullName evidence="1">Uncharacterized protein</fullName>
    </submittedName>
</protein>
<dbReference type="AlphaFoldDB" id="A0A6J4GSY4"/>
<dbReference type="RefSeq" id="WP_173971919.1">
    <property type="nucleotide sequence ID" value="NZ_CAJGBH010000060.1"/>
</dbReference>
<name>A0A6J4GSY4_9FLAO</name>
<evidence type="ECO:0000313" key="1">
    <source>
        <dbReference type="EMBL" id="CAA9201136.1"/>
    </source>
</evidence>
<organism evidence="1 2">
    <name type="scientific">Flavobacterium bizetiae</name>
    <dbReference type="NCBI Taxonomy" id="2704140"/>
    <lineage>
        <taxon>Bacteria</taxon>
        <taxon>Pseudomonadati</taxon>
        <taxon>Bacteroidota</taxon>
        <taxon>Flavobacteriia</taxon>
        <taxon>Flavobacteriales</taxon>
        <taxon>Flavobacteriaceae</taxon>
        <taxon>Flavobacterium</taxon>
    </lineage>
</organism>
<proteinExistence type="predicted"/>
<evidence type="ECO:0000313" key="2">
    <source>
        <dbReference type="Proteomes" id="UP000479938"/>
    </source>
</evidence>
<dbReference type="EMBL" id="CADCSU010000123">
    <property type="protein sequence ID" value="CAA9201136.1"/>
    <property type="molecule type" value="Genomic_DNA"/>
</dbReference>
<sequence>MRLLNILINKLKEKTEPNIYQTDHTQTPEIFIHIKEHKNEEAKKYLKHNPSEIFLKG</sequence>
<keyword evidence="2" id="KW-1185">Reference proteome</keyword>
<accession>A0A6J4GSY4</accession>
<dbReference type="Proteomes" id="UP000479938">
    <property type="component" value="Unassembled WGS sequence"/>
</dbReference>
<gene>
    <name evidence="1" type="ORF">FLA105534_03423</name>
</gene>